<keyword evidence="3" id="KW-1185">Reference proteome</keyword>
<evidence type="ECO:0000256" key="1">
    <source>
        <dbReference type="SAM" id="MobiDB-lite"/>
    </source>
</evidence>
<protein>
    <submittedName>
        <fullName evidence="2">Uncharacterized protein</fullName>
    </submittedName>
</protein>
<dbReference type="Proteomes" id="UP000440498">
    <property type="component" value="Unassembled WGS sequence"/>
</dbReference>
<feature type="region of interest" description="Disordered" evidence="1">
    <location>
        <begin position="196"/>
        <end position="226"/>
    </location>
</feature>
<sequence>MLIVTQQGILDAATSPVEDADVIMTAAIVGHAYIRLDAKKNCLFDIEIDPETLSTSPNPVPRSADEAAAAAKMAFNWAQHVRCVAKINVALASMGDNFGQPERGKEAMVGVTPVCDKDAGIVRVIGGTGDLSPMSKDRYTVVSPKATLPGALLLWIAQQPDVGYQGRGAYTGFVQVDDGSSQPGLFCTCRQRAASPSMPVDKTNPRRWMPSMVKSPPVDPKAPNGSLKPKWDLGARIGIGGDERYWGMIQDNALQCTLKKLDMYFRDEDKSRAQQPLALTDIVGYTHGMIQAIYNVRWLKKGTPYEIAVGKKTTKLASCFTCAIFMEANGFPASATHLGRGESWCPLYAASIESNTTQDVSLRECNAKWANYCKSIIDAGIECIASRLTDAGHRVSYQRLIDYVAAHQDAFDYANLILDAVTVHDSEVNRIDRTLSA</sequence>
<dbReference type="AlphaFoldDB" id="A0A6A7N9U4"/>
<gene>
    <name evidence="2" type="ORF">GEV02_25000</name>
</gene>
<name>A0A6A7N9U4_9BURK</name>
<organism evidence="2 3">
    <name type="scientific">Rugamonas aquatica</name>
    <dbReference type="NCBI Taxonomy" id="2743357"/>
    <lineage>
        <taxon>Bacteria</taxon>
        <taxon>Pseudomonadati</taxon>
        <taxon>Pseudomonadota</taxon>
        <taxon>Betaproteobacteria</taxon>
        <taxon>Burkholderiales</taxon>
        <taxon>Oxalobacteraceae</taxon>
        <taxon>Telluria group</taxon>
        <taxon>Rugamonas</taxon>
    </lineage>
</organism>
<accession>A0A6A7N9U4</accession>
<reference evidence="2 3" key="1">
    <citation type="submission" date="2019-10" db="EMBL/GenBank/DDBJ databases">
        <title>Two novel species isolated from a subtropical stream in China.</title>
        <authorList>
            <person name="Lu H."/>
        </authorList>
    </citation>
    <scope>NUCLEOTIDE SEQUENCE [LARGE SCALE GENOMIC DNA]</scope>
    <source>
        <strain evidence="2 3">FT29W</strain>
    </source>
</reference>
<comment type="caution">
    <text evidence="2">The sequence shown here is derived from an EMBL/GenBank/DDBJ whole genome shotgun (WGS) entry which is preliminary data.</text>
</comment>
<evidence type="ECO:0000313" key="2">
    <source>
        <dbReference type="EMBL" id="MQA41407.1"/>
    </source>
</evidence>
<evidence type="ECO:0000313" key="3">
    <source>
        <dbReference type="Proteomes" id="UP000440498"/>
    </source>
</evidence>
<proteinExistence type="predicted"/>
<dbReference type="EMBL" id="WHUG01000013">
    <property type="protein sequence ID" value="MQA41407.1"/>
    <property type="molecule type" value="Genomic_DNA"/>
</dbReference>
<dbReference type="RefSeq" id="WP_152840653.1">
    <property type="nucleotide sequence ID" value="NZ_WHUG01000013.1"/>
</dbReference>